<dbReference type="AlphaFoldDB" id="A0A328D4I6"/>
<feature type="compositionally biased region" description="Polar residues" evidence="1">
    <location>
        <begin position="269"/>
        <end position="288"/>
    </location>
</feature>
<evidence type="ECO:0000313" key="3">
    <source>
        <dbReference type="EMBL" id="RAL38833.1"/>
    </source>
</evidence>
<dbReference type="InterPro" id="IPR025558">
    <property type="entry name" value="DUF4283"/>
</dbReference>
<dbReference type="PANTHER" id="PTHR31286:SF179">
    <property type="entry name" value="RNASE H TYPE-1 DOMAIN-CONTAINING PROTEIN"/>
    <property type="match status" value="1"/>
</dbReference>
<accession>A0A328D4I6</accession>
<protein>
    <recommendedName>
        <fullName evidence="2">DUF4283 domain-containing protein</fullName>
    </recommendedName>
</protein>
<evidence type="ECO:0000313" key="4">
    <source>
        <dbReference type="Proteomes" id="UP000249390"/>
    </source>
</evidence>
<feature type="domain" description="DUF4283" evidence="2">
    <location>
        <begin position="74"/>
        <end position="154"/>
    </location>
</feature>
<dbReference type="InterPro" id="IPR040256">
    <property type="entry name" value="At4g02000-like"/>
</dbReference>
<evidence type="ECO:0000256" key="1">
    <source>
        <dbReference type="SAM" id="MobiDB-lite"/>
    </source>
</evidence>
<proteinExistence type="predicted"/>
<gene>
    <name evidence="3" type="ORF">DM860_015194</name>
</gene>
<dbReference type="PANTHER" id="PTHR31286">
    <property type="entry name" value="GLYCINE-RICH CELL WALL STRUCTURAL PROTEIN 1.8-LIKE"/>
    <property type="match status" value="1"/>
</dbReference>
<dbReference type="Pfam" id="PF14111">
    <property type="entry name" value="DUF4283"/>
    <property type="match status" value="1"/>
</dbReference>
<sequence>MSTGPPARAADPAVPAVAKLSSSSPSPPPSSPAAKSFRDAVSGPPAAIPIKPIEKFKGLPCITFSPEEVQSLATRFQYALVGSFFGKRPPFAVIRTWLEKIGFVGFSVTLLHHHHVLFNFNSEKDFQRLFLRKDWNVQGSSMHITKWTPDFSPHKVIPIVPVWISVANLPIHFHDKRALLSIAQIFGKPLKVDATTESFSRPSIARFCVEMDLSQSFQNNFFIKNGDQPILLQAVFENLPNYCKHCRGIDRHENSCKFYTKPTMGEPNIPNNKKPNTLQTSDPTTKPGQTYKAKTPPGPLSSHPSEPDSIPLEIIPPSPINLLPFSLQSSLPHRPHKPKIILHLYQKNPHPPFYLVPCHLILQPLLTLLPSLLYPLATLLSQPPWNPSLYPPLHLSLLQNIHHSTLNLSSQLLKSDFIKRLSQTSFASWLKEEMNTYSRK</sequence>
<keyword evidence="4" id="KW-1185">Reference proteome</keyword>
<organism evidence="3 4">
    <name type="scientific">Cuscuta australis</name>
    <dbReference type="NCBI Taxonomy" id="267555"/>
    <lineage>
        <taxon>Eukaryota</taxon>
        <taxon>Viridiplantae</taxon>
        <taxon>Streptophyta</taxon>
        <taxon>Embryophyta</taxon>
        <taxon>Tracheophyta</taxon>
        <taxon>Spermatophyta</taxon>
        <taxon>Magnoliopsida</taxon>
        <taxon>eudicotyledons</taxon>
        <taxon>Gunneridae</taxon>
        <taxon>Pentapetalae</taxon>
        <taxon>asterids</taxon>
        <taxon>lamiids</taxon>
        <taxon>Solanales</taxon>
        <taxon>Convolvulaceae</taxon>
        <taxon>Cuscuteae</taxon>
        <taxon>Cuscuta</taxon>
        <taxon>Cuscuta subgen. Grammica</taxon>
        <taxon>Cuscuta sect. Cleistogrammica</taxon>
    </lineage>
</organism>
<feature type="compositionally biased region" description="Low complexity" evidence="1">
    <location>
        <begin position="1"/>
        <end position="24"/>
    </location>
</feature>
<dbReference type="Proteomes" id="UP000249390">
    <property type="component" value="Unassembled WGS sequence"/>
</dbReference>
<dbReference type="EMBL" id="NQVE01000205">
    <property type="protein sequence ID" value="RAL38833.1"/>
    <property type="molecule type" value="Genomic_DNA"/>
</dbReference>
<feature type="region of interest" description="Disordered" evidence="1">
    <location>
        <begin position="1"/>
        <end position="40"/>
    </location>
</feature>
<evidence type="ECO:0000259" key="2">
    <source>
        <dbReference type="Pfam" id="PF14111"/>
    </source>
</evidence>
<feature type="region of interest" description="Disordered" evidence="1">
    <location>
        <begin position="261"/>
        <end position="308"/>
    </location>
</feature>
<name>A0A328D4I6_9ASTE</name>
<comment type="caution">
    <text evidence="3">The sequence shown here is derived from an EMBL/GenBank/DDBJ whole genome shotgun (WGS) entry which is preliminary data.</text>
</comment>
<reference evidence="3 4" key="1">
    <citation type="submission" date="2018-06" db="EMBL/GenBank/DDBJ databases">
        <title>The Genome of Cuscuta australis (Dodder) Provides Insight into the Evolution of Plant Parasitism.</title>
        <authorList>
            <person name="Liu H."/>
        </authorList>
    </citation>
    <scope>NUCLEOTIDE SEQUENCE [LARGE SCALE GENOMIC DNA]</scope>
    <source>
        <strain evidence="4">cv. Yunnan</strain>
        <tissue evidence="3">Vines</tissue>
    </source>
</reference>